<organism evidence="1 2">
    <name type="scientific">Pleionea litopenaei</name>
    <dbReference type="NCBI Taxonomy" id="3070815"/>
    <lineage>
        <taxon>Bacteria</taxon>
        <taxon>Pseudomonadati</taxon>
        <taxon>Pseudomonadota</taxon>
        <taxon>Gammaproteobacteria</taxon>
        <taxon>Oceanospirillales</taxon>
        <taxon>Pleioneaceae</taxon>
        <taxon>Pleionea</taxon>
    </lineage>
</organism>
<evidence type="ECO:0000313" key="1">
    <source>
        <dbReference type="EMBL" id="WMS85635.1"/>
    </source>
</evidence>
<dbReference type="Gene3D" id="3.40.630.30">
    <property type="match status" value="1"/>
</dbReference>
<reference evidence="1 2" key="1">
    <citation type="submission" date="2023-08" db="EMBL/GenBank/DDBJ databases">
        <title>Pleionea litopenaei sp. nov., isolated from stomach of juvenile Litopenaeus vannamei.</title>
        <authorList>
            <person name="Rho A.M."/>
            <person name="Hwang C.Y."/>
        </authorList>
    </citation>
    <scope>NUCLEOTIDE SEQUENCE [LARGE SCALE GENOMIC DNA]</scope>
    <source>
        <strain evidence="1 2">HL-JVS1</strain>
    </source>
</reference>
<dbReference type="EMBL" id="CP133548">
    <property type="protein sequence ID" value="WMS85635.1"/>
    <property type="molecule type" value="Genomic_DNA"/>
</dbReference>
<sequence>MNIHFRTAKIADLETMVSLLARDKLGSQREDISRPLNSAYVDAFHAISNDVNNQLLVVEISNQVIGMMQLTFIPYVTHVGT</sequence>
<dbReference type="RefSeq" id="WP_309200788.1">
    <property type="nucleotide sequence ID" value="NZ_CP133548.1"/>
</dbReference>
<keyword evidence="2" id="KW-1185">Reference proteome</keyword>
<dbReference type="SUPFAM" id="SSF55729">
    <property type="entry name" value="Acyl-CoA N-acyltransferases (Nat)"/>
    <property type="match status" value="1"/>
</dbReference>
<evidence type="ECO:0000313" key="2">
    <source>
        <dbReference type="Proteomes" id="UP001239782"/>
    </source>
</evidence>
<gene>
    <name evidence="1" type="ORF">Q9312_10460</name>
</gene>
<evidence type="ECO:0008006" key="3">
    <source>
        <dbReference type="Google" id="ProtNLM"/>
    </source>
</evidence>
<proteinExistence type="predicted"/>
<dbReference type="InterPro" id="IPR016181">
    <property type="entry name" value="Acyl_CoA_acyltransferase"/>
</dbReference>
<accession>A0AA51RQB4</accession>
<name>A0AA51RQB4_9GAMM</name>
<dbReference type="KEGG" id="plei:Q9312_10460"/>
<dbReference type="AlphaFoldDB" id="A0AA51RQB4"/>
<protein>
    <recommendedName>
        <fullName evidence="3">Acetyltransferase (GNAT) family protein</fullName>
    </recommendedName>
</protein>
<dbReference type="Proteomes" id="UP001239782">
    <property type="component" value="Chromosome"/>
</dbReference>